<feature type="region of interest" description="Disordered" evidence="1">
    <location>
        <begin position="36"/>
        <end position="84"/>
    </location>
</feature>
<evidence type="ECO:0000256" key="1">
    <source>
        <dbReference type="SAM" id="MobiDB-lite"/>
    </source>
</evidence>
<organism evidence="2 3">
    <name type="scientific">Crotalaria pallida</name>
    <name type="common">Smooth rattlebox</name>
    <name type="synonym">Crotalaria striata</name>
    <dbReference type="NCBI Taxonomy" id="3830"/>
    <lineage>
        <taxon>Eukaryota</taxon>
        <taxon>Viridiplantae</taxon>
        <taxon>Streptophyta</taxon>
        <taxon>Embryophyta</taxon>
        <taxon>Tracheophyta</taxon>
        <taxon>Spermatophyta</taxon>
        <taxon>Magnoliopsida</taxon>
        <taxon>eudicotyledons</taxon>
        <taxon>Gunneridae</taxon>
        <taxon>Pentapetalae</taxon>
        <taxon>rosids</taxon>
        <taxon>fabids</taxon>
        <taxon>Fabales</taxon>
        <taxon>Fabaceae</taxon>
        <taxon>Papilionoideae</taxon>
        <taxon>50 kb inversion clade</taxon>
        <taxon>genistoids sensu lato</taxon>
        <taxon>core genistoids</taxon>
        <taxon>Crotalarieae</taxon>
        <taxon>Crotalaria</taxon>
    </lineage>
</organism>
<feature type="compositionally biased region" description="Basic and acidic residues" evidence="1">
    <location>
        <begin position="59"/>
        <end position="73"/>
    </location>
</feature>
<evidence type="ECO:0000313" key="3">
    <source>
        <dbReference type="Proteomes" id="UP001372338"/>
    </source>
</evidence>
<gene>
    <name evidence="2" type="ORF">RIF29_03491</name>
</gene>
<dbReference type="EMBL" id="JAYWIO010000001">
    <property type="protein sequence ID" value="KAK7289671.1"/>
    <property type="molecule type" value="Genomic_DNA"/>
</dbReference>
<keyword evidence="3" id="KW-1185">Reference proteome</keyword>
<proteinExistence type="predicted"/>
<evidence type="ECO:0000313" key="2">
    <source>
        <dbReference type="EMBL" id="KAK7289671.1"/>
    </source>
</evidence>
<protein>
    <submittedName>
        <fullName evidence="2">Uncharacterized protein</fullName>
    </submittedName>
</protein>
<name>A0AAN9P9B8_CROPI</name>
<accession>A0AAN9P9B8</accession>
<dbReference type="AlphaFoldDB" id="A0AAN9P9B8"/>
<reference evidence="2 3" key="1">
    <citation type="submission" date="2024-01" db="EMBL/GenBank/DDBJ databases">
        <title>The genomes of 5 underutilized Papilionoideae crops provide insights into root nodulation and disease resistanc.</title>
        <authorList>
            <person name="Yuan L."/>
        </authorList>
    </citation>
    <scope>NUCLEOTIDE SEQUENCE [LARGE SCALE GENOMIC DNA]</scope>
    <source>
        <strain evidence="2">ZHUSHIDOU_FW_LH</strain>
        <tissue evidence="2">Leaf</tissue>
    </source>
</reference>
<comment type="caution">
    <text evidence="2">The sequence shown here is derived from an EMBL/GenBank/DDBJ whole genome shotgun (WGS) entry which is preliminary data.</text>
</comment>
<sequence>MLIRSQRVSGDGNQMNLRCLIQCRLCRLVGGDASRSYFHRQRPDPKLAMPNQSNNDSRSQAREEDRDKDRDVGDEANLPSQTFEGLKKNFNDEIVKLAQ</sequence>
<dbReference type="Proteomes" id="UP001372338">
    <property type="component" value="Unassembled WGS sequence"/>
</dbReference>